<accession>A0A0N7L660</accession>
<dbReference type="GeneID" id="36408626"/>
<dbReference type="Proteomes" id="UP000054928">
    <property type="component" value="Unassembled WGS sequence"/>
</dbReference>
<keyword evidence="1" id="KW-1133">Transmembrane helix</keyword>
<sequence length="686" mass="78555">MRSRLCDPIFRRLNLCAAFPNFLDFLMMFVPILPALLLLDVSVSSASNSSIVQHEDPVVFDGHVNDSLPSANSSLTAAEGELESYDDSEQSNTDIDETDGEMRMFSFIVDRMASSHLSSLPKHEEGTEKYWSSILYTTLLQLKSNEVKSDQQAQLFRNLADVLAQNHEELKSIVRLAIANALTNPAKTEQTQAQLLKLQTKLSTVFESLMEQTNQKSLQVFFETGLDSVLLSYASKLSRGESRLLDQNSLADDVARLLTVKREDGNLITWLGTYRTSRTSHELVSTYSTDYMDGFIRGLLYRPRVRKLAYRLKTMITPILSKLLEHYDNPPQAFLLNQCLQYAAYTRFSFIEHEAKSSEFMLPHLSASLKELMKDSEFDHLTNSNGQNLIKIKEALVEQRQVAAFKEILSDENMVGTFEALLNDKNLVQSLHMVLKDEKQLQLLKATLNGENEPVEFTTGLSKGDVELELKEDNAMASLHPFLHNKHVSDLLRETFAEKDRFMLFKKALEEEGRLILVEDMLSSTELDTVELLKAILRNQDRVQLFKEALKNEEHLKLFRLALDNPAEVSKFHDQLNDEKLSKELDAAFKDVNCYFFLKVAVKDDVSAKLFRAALEKEDQVKAFEDALIKKKLTNVFRSILKEEEQLDWLKNAVHEDIFWQVRNALDMRDRKMLIEEAMLHLETTT</sequence>
<keyword evidence="1" id="KW-0472">Membrane</keyword>
<dbReference type="AlphaFoldDB" id="A0A0N7L660"/>
<keyword evidence="1" id="KW-0812">Transmembrane</keyword>
<name>A0A0N7L660_PLAHL</name>
<proteinExistence type="predicted"/>
<organism evidence="2 3">
    <name type="scientific">Plasmopara halstedii</name>
    <name type="common">Downy mildew of sunflower</name>
    <dbReference type="NCBI Taxonomy" id="4781"/>
    <lineage>
        <taxon>Eukaryota</taxon>
        <taxon>Sar</taxon>
        <taxon>Stramenopiles</taxon>
        <taxon>Oomycota</taxon>
        <taxon>Peronosporomycetes</taxon>
        <taxon>Peronosporales</taxon>
        <taxon>Peronosporaceae</taxon>
        <taxon>Plasmopara</taxon>
    </lineage>
</organism>
<dbReference type="RefSeq" id="XP_024579740.1">
    <property type="nucleotide sequence ID" value="XM_024729354.1"/>
</dbReference>
<evidence type="ECO:0000256" key="1">
    <source>
        <dbReference type="SAM" id="Phobius"/>
    </source>
</evidence>
<evidence type="ECO:0000313" key="2">
    <source>
        <dbReference type="EMBL" id="CEG43371.1"/>
    </source>
</evidence>
<protein>
    <submittedName>
        <fullName evidence="2">Uncharacterized protein</fullName>
    </submittedName>
</protein>
<keyword evidence="3" id="KW-1185">Reference proteome</keyword>
<feature type="transmembrane region" description="Helical" evidence="1">
    <location>
        <begin position="21"/>
        <end position="39"/>
    </location>
</feature>
<dbReference type="EMBL" id="CCYD01000654">
    <property type="protein sequence ID" value="CEG43371.1"/>
    <property type="molecule type" value="Genomic_DNA"/>
</dbReference>
<reference evidence="3" key="1">
    <citation type="submission" date="2014-09" db="EMBL/GenBank/DDBJ databases">
        <authorList>
            <person name="Sharma Rahul"/>
            <person name="Thines Marco"/>
        </authorList>
    </citation>
    <scope>NUCLEOTIDE SEQUENCE [LARGE SCALE GENOMIC DNA]</scope>
</reference>
<evidence type="ECO:0000313" key="3">
    <source>
        <dbReference type="Proteomes" id="UP000054928"/>
    </source>
</evidence>